<evidence type="ECO:0000256" key="1">
    <source>
        <dbReference type="ARBA" id="ARBA00004245"/>
    </source>
</evidence>
<gene>
    <name evidence="4" type="ORF">CGI_10011964</name>
</gene>
<dbReference type="InterPro" id="IPR029071">
    <property type="entry name" value="Ubiquitin-like_domsf"/>
</dbReference>
<proteinExistence type="predicted"/>
<dbReference type="GO" id="GO:0005178">
    <property type="term" value="F:integrin binding"/>
    <property type="evidence" value="ECO:0007669"/>
    <property type="project" value="TreeGrafter"/>
</dbReference>
<dbReference type="CDD" id="cd17090">
    <property type="entry name" value="FERM_F1_TLN"/>
    <property type="match status" value="1"/>
</dbReference>
<dbReference type="Pfam" id="PF25177">
    <property type="entry name" value="Talin_VBS2"/>
    <property type="match status" value="1"/>
</dbReference>
<dbReference type="InterPro" id="IPR057346">
    <property type="entry name" value="Talin1/2_VBS2"/>
</dbReference>
<dbReference type="InterPro" id="IPR015224">
    <property type="entry name" value="Talin_cent"/>
</dbReference>
<dbReference type="InterPro" id="IPR019747">
    <property type="entry name" value="FERM_CS"/>
</dbReference>
<dbReference type="Pfam" id="PF02174">
    <property type="entry name" value="IRS"/>
    <property type="match status" value="1"/>
</dbReference>
<dbReference type="InterPro" id="IPR014352">
    <property type="entry name" value="FERM/acyl-CoA-bd_prot_sf"/>
</dbReference>
<evidence type="ECO:0000256" key="3">
    <source>
        <dbReference type="ARBA" id="ARBA00023212"/>
    </source>
</evidence>
<comment type="subcellular location">
    <subcellularLocation>
        <location evidence="1">Cytoplasm</location>
        <location evidence="1">Cytoskeleton</location>
    </subcellularLocation>
</comment>
<dbReference type="PROSITE" id="PS00660">
    <property type="entry name" value="FERM_1"/>
    <property type="match status" value="1"/>
</dbReference>
<accession>K1PI02</accession>
<keyword evidence="3" id="KW-0206">Cytoskeleton</keyword>
<dbReference type="PROSITE" id="PS50057">
    <property type="entry name" value="FERM_3"/>
    <property type="match status" value="1"/>
</dbReference>
<dbReference type="InterPro" id="IPR036476">
    <property type="entry name" value="Talin_cent_sf"/>
</dbReference>
<dbReference type="Gene3D" id="3.10.20.90">
    <property type="entry name" value="Phosphatidylinositol 3-kinase Catalytic Subunit, Chain A, domain 1"/>
    <property type="match status" value="2"/>
</dbReference>
<name>K1PI02_MAGGI</name>
<dbReference type="InterPro" id="IPR019749">
    <property type="entry name" value="Band_41_domain"/>
</dbReference>
<dbReference type="Gene3D" id="1.20.120.230">
    <property type="entry name" value="Alpha-catenin/vinculin-like"/>
    <property type="match status" value="3"/>
</dbReference>
<protein>
    <submittedName>
        <fullName evidence="4">Talin-1</fullName>
    </submittedName>
</protein>
<dbReference type="Gene3D" id="1.20.80.10">
    <property type="match status" value="1"/>
</dbReference>
<dbReference type="GO" id="GO:0005886">
    <property type="term" value="C:plasma membrane"/>
    <property type="evidence" value="ECO:0007669"/>
    <property type="project" value="TreeGrafter"/>
</dbReference>
<dbReference type="SUPFAM" id="SSF54236">
    <property type="entry name" value="Ubiquitin-like"/>
    <property type="match status" value="1"/>
</dbReference>
<dbReference type="InterPro" id="IPR049108">
    <property type="entry name" value="Talin_R4"/>
</dbReference>
<dbReference type="InterPro" id="IPR000299">
    <property type="entry name" value="FERM_domain"/>
</dbReference>
<dbReference type="FunFam" id="1.20.80.10:FF:000007">
    <property type="entry name" value="Talin 2"/>
    <property type="match status" value="1"/>
</dbReference>
<dbReference type="Gene3D" id="2.30.29.30">
    <property type="entry name" value="Pleckstrin-homology domain (PH domain)/Phosphotyrosine-binding domain (PTB)"/>
    <property type="match status" value="1"/>
</dbReference>
<dbReference type="SUPFAM" id="SSF109880">
    <property type="entry name" value="A middle domain of Talin 1"/>
    <property type="match status" value="1"/>
</dbReference>
<dbReference type="SUPFAM" id="SSF47031">
    <property type="entry name" value="Second domain of FERM"/>
    <property type="match status" value="1"/>
</dbReference>
<keyword evidence="2" id="KW-0963">Cytoplasm</keyword>
<dbReference type="SMART" id="SM01244">
    <property type="entry name" value="IRS"/>
    <property type="match status" value="1"/>
</dbReference>
<dbReference type="GO" id="GO:0003779">
    <property type="term" value="F:actin binding"/>
    <property type="evidence" value="ECO:0007669"/>
    <property type="project" value="InterPro"/>
</dbReference>
<dbReference type="PANTHER" id="PTHR19981">
    <property type="entry name" value="TALIN"/>
    <property type="match status" value="1"/>
</dbReference>
<dbReference type="FunFam" id="2.30.29.30:FF:000028">
    <property type="entry name" value="Talin 2"/>
    <property type="match status" value="1"/>
</dbReference>
<dbReference type="InterPro" id="IPR035963">
    <property type="entry name" value="FERM_2"/>
</dbReference>
<dbReference type="HOGENOM" id="CLU_011011_0_0_1"/>
<dbReference type="GO" id="GO:0005856">
    <property type="term" value="C:cytoskeleton"/>
    <property type="evidence" value="ECO:0007669"/>
    <property type="project" value="UniProtKB-SubCell"/>
</dbReference>
<dbReference type="GO" id="GO:0098609">
    <property type="term" value="P:cell-cell adhesion"/>
    <property type="evidence" value="ECO:0007669"/>
    <property type="project" value="TreeGrafter"/>
</dbReference>
<dbReference type="GO" id="GO:0005200">
    <property type="term" value="F:structural constituent of cytoskeleton"/>
    <property type="evidence" value="ECO:0007669"/>
    <property type="project" value="InterPro"/>
</dbReference>
<dbReference type="SMART" id="SM00295">
    <property type="entry name" value="B41"/>
    <property type="match status" value="1"/>
</dbReference>
<dbReference type="GO" id="GO:0030036">
    <property type="term" value="P:actin cytoskeleton organization"/>
    <property type="evidence" value="ECO:0007669"/>
    <property type="project" value="TreeGrafter"/>
</dbReference>
<dbReference type="InterPro" id="IPR011993">
    <property type="entry name" value="PH-like_dom_sf"/>
</dbReference>
<dbReference type="CDD" id="cd14473">
    <property type="entry name" value="FERM_B-lobe"/>
    <property type="match status" value="1"/>
</dbReference>
<dbReference type="GO" id="GO:0005925">
    <property type="term" value="C:focal adhesion"/>
    <property type="evidence" value="ECO:0007669"/>
    <property type="project" value="InterPro"/>
</dbReference>
<dbReference type="Gene3D" id="1.20.1410.10">
    <property type="entry name" value="I/LWEQ domain"/>
    <property type="match status" value="1"/>
</dbReference>
<dbReference type="SUPFAM" id="SSF109885">
    <property type="entry name" value="I/LWEQ domain"/>
    <property type="match status" value="3"/>
</dbReference>
<dbReference type="SUPFAM" id="SSF50729">
    <property type="entry name" value="PH domain-like"/>
    <property type="match status" value="1"/>
</dbReference>
<dbReference type="Pfam" id="PF21692">
    <property type="entry name" value="Talin_R4"/>
    <property type="match status" value="1"/>
</dbReference>
<dbReference type="Gene3D" id="1.20.1420.10">
    <property type="entry name" value="Talin, central domain"/>
    <property type="match status" value="1"/>
</dbReference>
<dbReference type="GO" id="GO:0001726">
    <property type="term" value="C:ruffle"/>
    <property type="evidence" value="ECO:0007669"/>
    <property type="project" value="InterPro"/>
</dbReference>
<sequence length="919" mass="100731">MAMLSLKISVVGNNVVKTMQFDPAMQVYDACKDLLEYKKKMRILQIKTLDGMQKKLQVDDSHTVGQLMVTICTKMGISNHEEYSLVREMTDDEKEKTLTLRRDKSIAKDQKKLDEMRKKLHTDDELEWLDHSRTLREQGVLDVDTLLLRRKFFFSDQNVDQRDPVQLNLLYVQSRDAILDGTHPVTQEEAIQLAGIQAHIQFGDYNENKHKTGFLELKEFLPKEYVKTQKIEKRIFAEHKKWVGVHEFEAKAKYTQKCRGLKTYGITFFLVKEKMPGKNKLVPRLLGITKESVVRMDEKTKEILKTWPLTTVKRWAASPNSFTLDFGDYSDSYYSVQTQEGEQISRLIAGYIDIILKRDKDDHIGFDAEDDSAMFEDSVSKGKATIISRMQGNVSHPDVGNVALPGVMRGGVSGENTISRGSMSSAQHGQVSSEMHHVHGNRQSQNIQEHGLSQSQRALLTCIEEGITSIRQAESQMDKGAALPNLGNDAASKKWRQNMLDLSRQKVGAQLSAMNAATAQLVTMSIDDEIDTSRVGAAVAQITSNIDDFSQDVRMLGALQDDDASRNKLLGAAKRLCGAFSDLLNAAEPGQKEGKSNLITAAKTVGEASQEVMTGIGETADDMDRMYQETLLALAKAVANATAQLVLKAKSVASTTEDQGLQNKVISSATSCALATSQLVACTKNKLIDWATVCTLATDQLEACCKVVAPTISSPACQEQLIDAAKGVAHSVEGIVEAAQQSCRDDKLLADLGAAATAAGESHEDAVDTILTVTDRLFSSVGDAHEMVRQARQLAQATSSLVGAIRGEAEGHSDSDMQKRLLAAARQLADATANMVEAAKIMNEQLPLLIQGFRGSETNQDSATAQLQLINASKEFIQVEASAMKLGSTSKNVGSAMAQLLTAASQVNTDKCIMETEIL</sequence>
<organism evidence="4">
    <name type="scientific">Magallana gigas</name>
    <name type="common">Pacific oyster</name>
    <name type="synonym">Crassostrea gigas</name>
    <dbReference type="NCBI Taxonomy" id="29159"/>
    <lineage>
        <taxon>Eukaryota</taxon>
        <taxon>Metazoa</taxon>
        <taxon>Spiralia</taxon>
        <taxon>Lophotrochozoa</taxon>
        <taxon>Mollusca</taxon>
        <taxon>Bivalvia</taxon>
        <taxon>Autobranchia</taxon>
        <taxon>Pteriomorphia</taxon>
        <taxon>Ostreida</taxon>
        <taxon>Ostreoidea</taxon>
        <taxon>Ostreidae</taxon>
        <taxon>Magallana</taxon>
    </lineage>
</organism>
<dbReference type="Pfam" id="PF16511">
    <property type="entry name" value="FERM_f0"/>
    <property type="match status" value="1"/>
</dbReference>
<dbReference type="CDD" id="cd10569">
    <property type="entry name" value="FERM_C_Talin"/>
    <property type="match status" value="1"/>
</dbReference>
<dbReference type="AlphaFoldDB" id="K1PI02"/>
<dbReference type="InterPro" id="IPR002404">
    <property type="entry name" value="IRS_PTB"/>
</dbReference>
<dbReference type="EMBL" id="JH815909">
    <property type="protein sequence ID" value="EKC18519.1"/>
    <property type="molecule type" value="Genomic_DNA"/>
</dbReference>
<evidence type="ECO:0000313" key="4">
    <source>
        <dbReference type="EMBL" id="EKC18519.1"/>
    </source>
</evidence>
<reference evidence="4" key="1">
    <citation type="journal article" date="2012" name="Nature">
        <title>The oyster genome reveals stress adaptation and complexity of shell formation.</title>
        <authorList>
            <person name="Zhang G."/>
            <person name="Fang X."/>
            <person name="Guo X."/>
            <person name="Li L."/>
            <person name="Luo R."/>
            <person name="Xu F."/>
            <person name="Yang P."/>
            <person name="Zhang L."/>
            <person name="Wang X."/>
            <person name="Qi H."/>
            <person name="Xiong Z."/>
            <person name="Que H."/>
            <person name="Xie Y."/>
            <person name="Holland P.W."/>
            <person name="Paps J."/>
            <person name="Zhu Y."/>
            <person name="Wu F."/>
            <person name="Chen Y."/>
            <person name="Wang J."/>
            <person name="Peng C."/>
            <person name="Meng J."/>
            <person name="Yang L."/>
            <person name="Liu J."/>
            <person name="Wen B."/>
            <person name="Zhang N."/>
            <person name="Huang Z."/>
            <person name="Zhu Q."/>
            <person name="Feng Y."/>
            <person name="Mount A."/>
            <person name="Hedgecock D."/>
            <person name="Xu Z."/>
            <person name="Liu Y."/>
            <person name="Domazet-Loso T."/>
            <person name="Du Y."/>
            <person name="Sun X."/>
            <person name="Zhang S."/>
            <person name="Liu B."/>
            <person name="Cheng P."/>
            <person name="Jiang X."/>
            <person name="Li J."/>
            <person name="Fan D."/>
            <person name="Wang W."/>
            <person name="Fu W."/>
            <person name="Wang T."/>
            <person name="Wang B."/>
            <person name="Zhang J."/>
            <person name="Peng Z."/>
            <person name="Li Y."/>
            <person name="Li N."/>
            <person name="Wang J."/>
            <person name="Chen M."/>
            <person name="He Y."/>
            <person name="Tan F."/>
            <person name="Song X."/>
            <person name="Zheng Q."/>
            <person name="Huang R."/>
            <person name="Yang H."/>
            <person name="Du X."/>
            <person name="Chen L."/>
            <person name="Yang M."/>
            <person name="Gaffney P.M."/>
            <person name="Wang S."/>
            <person name="Luo L."/>
            <person name="She Z."/>
            <person name="Ming Y."/>
            <person name="Huang W."/>
            <person name="Zhang S."/>
            <person name="Huang B."/>
            <person name="Zhang Y."/>
            <person name="Qu T."/>
            <person name="Ni P."/>
            <person name="Miao G."/>
            <person name="Wang J."/>
            <person name="Wang Q."/>
            <person name="Steinberg C.E."/>
            <person name="Wang H."/>
            <person name="Li N."/>
            <person name="Qian L."/>
            <person name="Zhang G."/>
            <person name="Li Y."/>
            <person name="Yang H."/>
            <person name="Liu X."/>
            <person name="Wang J."/>
            <person name="Yin Y."/>
            <person name="Wang J."/>
        </authorList>
    </citation>
    <scope>NUCLEOTIDE SEQUENCE [LARGE SCALE GENOMIC DNA]</scope>
    <source>
        <strain evidence="4">05x7-T-G4-1.051#20</strain>
    </source>
</reference>
<dbReference type="InterPro" id="IPR035964">
    <property type="entry name" value="I/LWEQ_dom_sf"/>
</dbReference>
<dbReference type="InterPro" id="IPR019748">
    <property type="entry name" value="FERM_central"/>
</dbReference>
<dbReference type="InParanoid" id="K1PI02"/>
<dbReference type="InterPro" id="IPR032425">
    <property type="entry name" value="FERM_f0"/>
</dbReference>
<dbReference type="PANTHER" id="PTHR19981:SF1">
    <property type="entry name" value="RHEA, ISOFORM B"/>
    <property type="match status" value="1"/>
</dbReference>
<dbReference type="GO" id="GO:0005737">
    <property type="term" value="C:cytoplasm"/>
    <property type="evidence" value="ECO:0007669"/>
    <property type="project" value="TreeGrafter"/>
</dbReference>
<dbReference type="Pfam" id="PF09141">
    <property type="entry name" value="Talin_middle"/>
    <property type="match status" value="1"/>
</dbReference>
<evidence type="ECO:0000256" key="2">
    <source>
        <dbReference type="ARBA" id="ARBA00022490"/>
    </source>
</evidence>